<evidence type="ECO:0000256" key="1">
    <source>
        <dbReference type="ARBA" id="ARBA00006817"/>
    </source>
</evidence>
<dbReference type="EMBL" id="SJSO01000004">
    <property type="protein sequence ID" value="TCD28337.1"/>
    <property type="molecule type" value="Genomic_DNA"/>
</dbReference>
<comment type="similarity">
    <text evidence="1">Belongs to the AHA1 family.</text>
</comment>
<evidence type="ECO:0000313" key="3">
    <source>
        <dbReference type="EMBL" id="TCD28337.1"/>
    </source>
</evidence>
<organism evidence="3 4">
    <name type="scientific">Pedobacter psychrodurus</name>
    <dbReference type="NCBI Taxonomy" id="2530456"/>
    <lineage>
        <taxon>Bacteria</taxon>
        <taxon>Pseudomonadati</taxon>
        <taxon>Bacteroidota</taxon>
        <taxon>Sphingobacteriia</taxon>
        <taxon>Sphingobacteriales</taxon>
        <taxon>Sphingobacteriaceae</taxon>
        <taxon>Pedobacter</taxon>
    </lineage>
</organism>
<comment type="caution">
    <text evidence="3">The sequence shown here is derived from an EMBL/GenBank/DDBJ whole genome shotgun (WGS) entry which is preliminary data.</text>
</comment>
<dbReference type="InterPro" id="IPR023393">
    <property type="entry name" value="START-like_dom_sf"/>
</dbReference>
<evidence type="ECO:0000259" key="2">
    <source>
        <dbReference type="Pfam" id="PF08327"/>
    </source>
</evidence>
<sequence>MSVNTSIYKAFTSITEEIPYWLTEMFEGISNKKEESFTVRFGSAVFKTMRIEEIIPNEKIVWYVTDTLIHIPELNNKKEWLNTIVVWQLNTEETNIKIQVTHIGLNPDIDCYSICSAGWRQFWDSLKLYLEKGIGMPFKQDTAV</sequence>
<dbReference type="Pfam" id="PF08327">
    <property type="entry name" value="AHSA1"/>
    <property type="match status" value="1"/>
</dbReference>
<name>A0A4V2MR79_9SPHI</name>
<dbReference type="AlphaFoldDB" id="A0A4V2MR79"/>
<accession>A0A4V2MR79</accession>
<dbReference type="InterPro" id="IPR013538">
    <property type="entry name" value="ASHA1/2-like_C"/>
</dbReference>
<dbReference type="OrthoDB" id="287565at2"/>
<evidence type="ECO:0000313" key="4">
    <source>
        <dbReference type="Proteomes" id="UP000293925"/>
    </source>
</evidence>
<feature type="domain" description="Activator of Hsp90 ATPase homologue 1/2-like C-terminal" evidence="2">
    <location>
        <begin position="7"/>
        <end position="131"/>
    </location>
</feature>
<dbReference type="RefSeq" id="WP_131528486.1">
    <property type="nucleotide sequence ID" value="NZ_SJSO01000004.1"/>
</dbReference>
<dbReference type="Gene3D" id="3.30.530.20">
    <property type="match status" value="1"/>
</dbReference>
<keyword evidence="4" id="KW-1185">Reference proteome</keyword>
<protein>
    <recommendedName>
        <fullName evidence="2">Activator of Hsp90 ATPase homologue 1/2-like C-terminal domain-containing protein</fullName>
    </recommendedName>
</protein>
<dbReference type="SUPFAM" id="SSF55961">
    <property type="entry name" value="Bet v1-like"/>
    <property type="match status" value="1"/>
</dbReference>
<dbReference type="Proteomes" id="UP000293925">
    <property type="component" value="Unassembled WGS sequence"/>
</dbReference>
<proteinExistence type="inferred from homology"/>
<reference evidence="3 4" key="1">
    <citation type="submission" date="2019-02" db="EMBL/GenBank/DDBJ databases">
        <title>Pedobacter sp. RP-3-21 sp. nov., isolated from Arctic soil.</title>
        <authorList>
            <person name="Dahal R.H."/>
        </authorList>
    </citation>
    <scope>NUCLEOTIDE SEQUENCE [LARGE SCALE GENOMIC DNA]</scope>
    <source>
        <strain evidence="3 4">RP-3-21</strain>
    </source>
</reference>
<gene>
    <name evidence="3" type="ORF">EZ456_06535</name>
</gene>